<evidence type="ECO:0000259" key="16">
    <source>
        <dbReference type="PROSITE" id="PS52029"/>
    </source>
</evidence>
<evidence type="ECO:0000256" key="14">
    <source>
        <dbReference type="SAM" id="MobiDB-lite"/>
    </source>
</evidence>
<dbReference type="InterPro" id="IPR038063">
    <property type="entry name" value="Transpep_catalytic_dom"/>
</dbReference>
<dbReference type="CDD" id="cd16913">
    <property type="entry name" value="YkuD_like"/>
    <property type="match status" value="1"/>
</dbReference>
<evidence type="ECO:0000256" key="13">
    <source>
        <dbReference type="PROSITE-ProRule" id="PRU01373"/>
    </source>
</evidence>
<protein>
    <submittedName>
        <fullName evidence="17">Secreted lipoprotein</fullName>
    </submittedName>
</protein>
<sequence length="408" mass="44034">MPSRLTRRSVLATGAVTLPMTVAACAKTPLDKDGSGSGGTAGGSSATPTPTPTPTPAALTLTSDHPITELQPGDTLKLAVVNGALKDVKVTDKDDDEVKGTLKDGMWTPEEPWSLNTHYTVTATLTNTDSHAGPTTTVTKKIKSLDGDVNVVEMPYSDATVGVGMPVIIKFRKDVIDAGMRAKIQKAMEIDVSPKQEGSWGWLDQSQLMWRPKDFWKAGTKVSVRGKLKGLPTSSHRWITRDIDDSFRVGDSHILKIYINKHKMDVVVNGKVARSIPVTTGRPGGNTTTRSGTKVIIERDRTRVMDSSTVGFPKGSSDYYHLKVKYAMRLTYTGEFIHAAPWSAGSLGSANVSHGCVGMSTESAKWLFNLCAAGDPVICTGSNRQLKPPEGIGCWCYDWKGWQKLSAL</sequence>
<feature type="active site" description="Proton donor/acceptor" evidence="13">
    <location>
        <position position="338"/>
    </location>
</feature>
<reference evidence="17 18" key="1">
    <citation type="submission" date="2011-06" db="EMBL/GenBank/DDBJ databases">
        <authorList>
            <person name="Muzny D."/>
            <person name="Qin X."/>
            <person name="Deng J."/>
            <person name="Jiang H."/>
            <person name="Liu Y."/>
            <person name="Qu J."/>
            <person name="Song X.-Z."/>
            <person name="Zhang L."/>
            <person name="Thornton R."/>
            <person name="Coyle M."/>
            <person name="Francisco L."/>
            <person name="Jackson L."/>
            <person name="Javaid M."/>
            <person name="Korchina V."/>
            <person name="Kovar C."/>
            <person name="Mata R."/>
            <person name="Mathew T."/>
            <person name="Ngo R."/>
            <person name="Nguyen L."/>
            <person name="Nguyen N."/>
            <person name="Okwuonu G."/>
            <person name="Ongeri F."/>
            <person name="Pham C."/>
            <person name="Simmons D."/>
            <person name="Wilczek-Boney K."/>
            <person name="Hale W."/>
            <person name="Jakkamsetti A."/>
            <person name="Pham P."/>
            <person name="Ruth R."/>
            <person name="San Lucas F."/>
            <person name="Warren J."/>
            <person name="Zhang J."/>
            <person name="Zhao Z."/>
            <person name="Zhou C."/>
            <person name="Zhu D."/>
            <person name="Lee S."/>
            <person name="Bess C."/>
            <person name="Blankenburg K."/>
            <person name="Forbes L."/>
            <person name="Fu Q."/>
            <person name="Gubbala S."/>
            <person name="Hirani K."/>
            <person name="Jayaseelan J.C."/>
            <person name="Lara F."/>
            <person name="Munidasa M."/>
            <person name="Palculict T."/>
            <person name="Patil S."/>
            <person name="Pu L.-L."/>
            <person name="Saada N."/>
            <person name="Tang L."/>
            <person name="Weissenberger G."/>
            <person name="Zhu Y."/>
            <person name="Hemphill L."/>
            <person name="Shang Y."/>
            <person name="Youmans B."/>
            <person name="Ayvaz T."/>
            <person name="Ross M."/>
            <person name="Santibanez J."/>
            <person name="Aqrawi P."/>
            <person name="Gross S."/>
            <person name="Joshi V."/>
            <person name="Fowler G."/>
            <person name="Nazareth L."/>
            <person name="Reid J."/>
            <person name="Worley K."/>
            <person name="Petrosino J."/>
            <person name="Highlander S."/>
            <person name="Gibbs R."/>
        </authorList>
    </citation>
    <scope>NUCLEOTIDE SEQUENCE [LARGE SCALE GENOMIC DNA]</scope>
    <source>
        <strain evidence="17 18">ATCC 25577</strain>
    </source>
</reference>
<feature type="region of interest" description="Disordered" evidence="14">
    <location>
        <begin position="29"/>
        <end position="58"/>
    </location>
</feature>
<evidence type="ECO:0000256" key="6">
    <source>
        <dbReference type="ARBA" id="ARBA00022984"/>
    </source>
</evidence>
<evidence type="ECO:0000256" key="7">
    <source>
        <dbReference type="ARBA" id="ARBA00023136"/>
    </source>
</evidence>
<evidence type="ECO:0000256" key="9">
    <source>
        <dbReference type="ARBA" id="ARBA00023288"/>
    </source>
</evidence>
<keyword evidence="9 17" id="KW-0449">Lipoprotein</keyword>
<dbReference type="GO" id="GO:0005576">
    <property type="term" value="C:extracellular region"/>
    <property type="evidence" value="ECO:0007669"/>
    <property type="project" value="TreeGrafter"/>
</dbReference>
<keyword evidence="11 13" id="KW-0961">Cell wall biogenesis/degradation</keyword>
<evidence type="ECO:0000313" key="18">
    <source>
        <dbReference type="Proteomes" id="UP000005332"/>
    </source>
</evidence>
<dbReference type="GO" id="GO:0018104">
    <property type="term" value="P:peptidoglycan-protein cross-linking"/>
    <property type="evidence" value="ECO:0007669"/>
    <property type="project" value="TreeGrafter"/>
</dbReference>
<evidence type="ECO:0000256" key="8">
    <source>
        <dbReference type="ARBA" id="ARBA00023139"/>
    </source>
</evidence>
<comment type="pathway">
    <text evidence="12">Glycan biosynthesis.</text>
</comment>
<feature type="chain" id="PRO_5003462796" evidence="15">
    <location>
        <begin position="27"/>
        <end position="408"/>
    </location>
</feature>
<name>G4CWR3_9ACTN</name>
<dbReference type="GO" id="GO:0071972">
    <property type="term" value="F:peptidoglycan L,D-transpeptidase activity"/>
    <property type="evidence" value="ECO:0007669"/>
    <property type="project" value="TreeGrafter"/>
</dbReference>
<dbReference type="SUPFAM" id="SSF141523">
    <property type="entry name" value="L,D-transpeptidase catalytic domain-like"/>
    <property type="match status" value="1"/>
</dbReference>
<evidence type="ECO:0000256" key="4">
    <source>
        <dbReference type="ARBA" id="ARBA00022729"/>
    </source>
</evidence>
<dbReference type="GO" id="GO:0008360">
    <property type="term" value="P:regulation of cell shape"/>
    <property type="evidence" value="ECO:0007669"/>
    <property type="project" value="UniProtKB-UniRule"/>
</dbReference>
<keyword evidence="4 15" id="KW-0732">Signal</keyword>
<evidence type="ECO:0000256" key="12">
    <source>
        <dbReference type="ARBA" id="ARBA00060592"/>
    </source>
</evidence>
<dbReference type="Gene3D" id="2.40.440.10">
    <property type="entry name" value="L,D-transpeptidase catalytic domain-like"/>
    <property type="match status" value="1"/>
</dbReference>
<dbReference type="InterPro" id="IPR041280">
    <property type="entry name" value="Big_10"/>
</dbReference>
<feature type="active site" description="Nucleophile" evidence="13">
    <location>
        <position position="356"/>
    </location>
</feature>
<dbReference type="PATRIC" id="fig|997355.3.peg.950"/>
<dbReference type="Pfam" id="PF03734">
    <property type="entry name" value="YkuD"/>
    <property type="match status" value="1"/>
</dbReference>
<accession>G4CWR3</accession>
<comment type="caution">
    <text evidence="17">The sequence shown here is derived from an EMBL/GenBank/DDBJ whole genome shotgun (WGS) entry which is preliminary data.</text>
</comment>
<keyword evidence="2" id="KW-1003">Cell membrane</keyword>
<dbReference type="FunFam" id="2.40.440.10:FF:000005">
    <property type="entry name" value="L,D-transpeptidase 2"/>
    <property type="match status" value="1"/>
</dbReference>
<dbReference type="InterPro" id="IPR005490">
    <property type="entry name" value="LD_TPept_cat_dom"/>
</dbReference>
<evidence type="ECO:0000313" key="17">
    <source>
        <dbReference type="EMBL" id="EGY78051.1"/>
    </source>
</evidence>
<dbReference type="CDD" id="cd13432">
    <property type="entry name" value="LDT_IgD_like_2"/>
    <property type="match status" value="1"/>
</dbReference>
<dbReference type="GO" id="GO:0016746">
    <property type="term" value="F:acyltransferase activity"/>
    <property type="evidence" value="ECO:0007669"/>
    <property type="project" value="UniProtKB-KW"/>
</dbReference>
<keyword evidence="18" id="KW-1185">Reference proteome</keyword>
<dbReference type="Proteomes" id="UP000005332">
    <property type="component" value="Unassembled WGS sequence"/>
</dbReference>
<dbReference type="PROSITE" id="PS51257">
    <property type="entry name" value="PROKAR_LIPOPROTEIN"/>
    <property type="match status" value="1"/>
</dbReference>
<dbReference type="InterPro" id="IPR050979">
    <property type="entry name" value="LD-transpeptidase"/>
</dbReference>
<dbReference type="HOGENOM" id="CLU_039404_3_0_11"/>
<keyword evidence="8" id="KW-0564">Palmitate</keyword>
<feature type="signal peptide" evidence="15">
    <location>
        <begin position="1"/>
        <end position="26"/>
    </location>
</feature>
<keyword evidence="10" id="KW-0012">Acyltransferase</keyword>
<dbReference type="AlphaFoldDB" id="G4CWR3"/>
<dbReference type="UniPathway" id="UPA00219"/>
<dbReference type="PANTHER" id="PTHR30582">
    <property type="entry name" value="L,D-TRANSPEPTIDASE"/>
    <property type="match status" value="1"/>
</dbReference>
<organism evidence="17 18">
    <name type="scientific">Cutibacterium avidum ATCC 25577</name>
    <dbReference type="NCBI Taxonomy" id="997355"/>
    <lineage>
        <taxon>Bacteria</taxon>
        <taxon>Bacillati</taxon>
        <taxon>Actinomycetota</taxon>
        <taxon>Actinomycetes</taxon>
        <taxon>Propionibacteriales</taxon>
        <taxon>Propionibacteriaceae</taxon>
        <taxon>Cutibacterium</taxon>
    </lineage>
</organism>
<evidence type="ECO:0000256" key="2">
    <source>
        <dbReference type="ARBA" id="ARBA00022475"/>
    </source>
</evidence>
<evidence type="ECO:0000256" key="1">
    <source>
        <dbReference type="ARBA" id="ARBA00004752"/>
    </source>
</evidence>
<dbReference type="Pfam" id="PF17964">
    <property type="entry name" value="Big_10"/>
    <property type="match status" value="1"/>
</dbReference>
<evidence type="ECO:0000256" key="15">
    <source>
        <dbReference type="SAM" id="SignalP"/>
    </source>
</evidence>
<keyword evidence="6 13" id="KW-0573">Peptidoglycan synthesis</keyword>
<proteinExistence type="predicted"/>
<keyword evidence="7" id="KW-0472">Membrane</keyword>
<dbReference type="Gene3D" id="2.60.40.3780">
    <property type="match status" value="1"/>
</dbReference>
<gene>
    <name evidence="17" type="ORF">HMPREF9153_0970</name>
</gene>
<dbReference type="EMBL" id="AGBA01000012">
    <property type="protein sequence ID" value="EGY78051.1"/>
    <property type="molecule type" value="Genomic_DNA"/>
</dbReference>
<evidence type="ECO:0000256" key="10">
    <source>
        <dbReference type="ARBA" id="ARBA00023315"/>
    </source>
</evidence>
<dbReference type="GO" id="GO:0071555">
    <property type="term" value="P:cell wall organization"/>
    <property type="evidence" value="ECO:0007669"/>
    <property type="project" value="UniProtKB-UniRule"/>
</dbReference>
<evidence type="ECO:0000256" key="11">
    <source>
        <dbReference type="ARBA" id="ARBA00023316"/>
    </source>
</evidence>
<feature type="domain" description="L,D-TPase catalytic" evidence="16">
    <location>
        <begin position="253"/>
        <end position="380"/>
    </location>
</feature>
<dbReference type="Gene3D" id="2.60.40.3710">
    <property type="match status" value="1"/>
</dbReference>
<keyword evidence="3" id="KW-0808">Transferase</keyword>
<dbReference type="PANTHER" id="PTHR30582:SF2">
    <property type="entry name" value="L,D-TRANSPEPTIDASE YCIB-RELATED"/>
    <property type="match status" value="1"/>
</dbReference>
<evidence type="ECO:0000256" key="3">
    <source>
        <dbReference type="ARBA" id="ARBA00022679"/>
    </source>
</evidence>
<evidence type="ECO:0000256" key="5">
    <source>
        <dbReference type="ARBA" id="ARBA00022960"/>
    </source>
</evidence>
<comment type="pathway">
    <text evidence="1 13">Cell wall biogenesis; peptidoglycan biosynthesis.</text>
</comment>
<dbReference type="PROSITE" id="PS52029">
    <property type="entry name" value="LD_TPASE"/>
    <property type="match status" value="1"/>
</dbReference>
<keyword evidence="5 13" id="KW-0133">Cell shape</keyword>